<gene>
    <name evidence="1" type="ORF">GM51_14150</name>
</gene>
<dbReference type="GO" id="GO:0033969">
    <property type="term" value="F:gamma-glutamyl-gamma-aminobutyrate hydrolase activity"/>
    <property type="evidence" value="ECO:0007669"/>
    <property type="project" value="TreeGrafter"/>
</dbReference>
<dbReference type="InterPro" id="IPR011697">
    <property type="entry name" value="Peptidase_C26"/>
</dbReference>
<dbReference type="PANTHER" id="PTHR43235">
    <property type="entry name" value="GLUTAMINE AMIDOTRANSFERASE PB2B2.05-RELATED"/>
    <property type="match status" value="1"/>
</dbReference>
<dbReference type="AlphaFoldDB" id="A0A094QMG9"/>
<dbReference type="InterPro" id="IPR029062">
    <property type="entry name" value="Class_I_gatase-like"/>
</dbReference>
<proteinExistence type="predicted"/>
<sequence length="198" mass="21453">MLPPQKLSDAEAKDIVSSLDGLMLCGGRDIDSSRYGQSPHAESEQPDKLRDDLEEKILSAAIAADLPFLGICRGAQMLNINRGGTLIQYLPDVVGDNRYQLGNAQFTPADVEVETSSILGSLVGAKVSNAALYHHQAIDELGKGLKVTAKSEDGIIEAVELTDHPFGVAVQWHPEQTLDDLRIFEGLIEAARKYRGTK</sequence>
<dbReference type="PANTHER" id="PTHR43235:SF1">
    <property type="entry name" value="GLUTAMINE AMIDOTRANSFERASE PB2B2.05-RELATED"/>
    <property type="match status" value="1"/>
</dbReference>
<dbReference type="Pfam" id="PF07722">
    <property type="entry name" value="Peptidase_C26"/>
    <property type="match status" value="1"/>
</dbReference>
<dbReference type="EMBL" id="JNSL01000104">
    <property type="protein sequence ID" value="KGA15731.1"/>
    <property type="molecule type" value="Genomic_DNA"/>
</dbReference>
<dbReference type="GO" id="GO:0005829">
    <property type="term" value="C:cytosol"/>
    <property type="evidence" value="ECO:0007669"/>
    <property type="project" value="TreeGrafter"/>
</dbReference>
<protein>
    <submittedName>
        <fullName evidence="1">Uncharacterized protein</fullName>
    </submittedName>
</protein>
<dbReference type="InterPro" id="IPR044668">
    <property type="entry name" value="PuuD-like"/>
</dbReference>
<name>A0A094QMG9_9ZZZZ</name>
<accession>A0A094QMG9</accession>
<comment type="caution">
    <text evidence="1">The sequence shown here is derived from an EMBL/GenBank/DDBJ whole genome shotgun (WGS) entry which is preliminary data.</text>
</comment>
<dbReference type="GO" id="GO:0006598">
    <property type="term" value="P:polyamine catabolic process"/>
    <property type="evidence" value="ECO:0007669"/>
    <property type="project" value="TreeGrafter"/>
</dbReference>
<reference evidence="1" key="1">
    <citation type="submission" date="2014-06" db="EMBL/GenBank/DDBJ databases">
        <title>Key roles for freshwater Actinobacteria revealed by deep metagenomic sequencing.</title>
        <authorList>
            <person name="Ghai R."/>
            <person name="Mizuno C.M."/>
            <person name="Picazo A."/>
            <person name="Camacho A."/>
            <person name="Rodriguez-Valera F."/>
        </authorList>
    </citation>
    <scope>NUCLEOTIDE SEQUENCE</scope>
</reference>
<dbReference type="Gene3D" id="3.40.50.880">
    <property type="match status" value="1"/>
</dbReference>
<organism evidence="1">
    <name type="scientific">freshwater metagenome</name>
    <dbReference type="NCBI Taxonomy" id="449393"/>
    <lineage>
        <taxon>unclassified sequences</taxon>
        <taxon>metagenomes</taxon>
        <taxon>ecological metagenomes</taxon>
    </lineage>
</organism>
<dbReference type="SUPFAM" id="SSF52317">
    <property type="entry name" value="Class I glutamine amidotransferase-like"/>
    <property type="match status" value="1"/>
</dbReference>
<dbReference type="CDD" id="cd01745">
    <property type="entry name" value="GATase1_2"/>
    <property type="match status" value="1"/>
</dbReference>
<dbReference type="PROSITE" id="PS51273">
    <property type="entry name" value="GATASE_TYPE_1"/>
    <property type="match status" value="1"/>
</dbReference>
<evidence type="ECO:0000313" key="1">
    <source>
        <dbReference type="EMBL" id="KGA15731.1"/>
    </source>
</evidence>